<evidence type="ECO:0000313" key="4">
    <source>
        <dbReference type="Proteomes" id="UP000555448"/>
    </source>
</evidence>
<proteinExistence type="predicted"/>
<keyword evidence="1 3" id="KW-0378">Hydrolase</keyword>
<dbReference type="PANTHER" id="PTHR48081">
    <property type="entry name" value="AB HYDROLASE SUPERFAMILY PROTEIN C4A8.06C"/>
    <property type="match status" value="1"/>
</dbReference>
<dbReference type="InterPro" id="IPR013094">
    <property type="entry name" value="AB_hydrolase_3"/>
</dbReference>
<evidence type="ECO:0000259" key="2">
    <source>
        <dbReference type="Pfam" id="PF07859"/>
    </source>
</evidence>
<accession>A0A7W7KAU1</accession>
<dbReference type="EC" id="3.1.1.3" evidence="3"/>
<dbReference type="EMBL" id="JACHLR010000008">
    <property type="protein sequence ID" value="MBB4858864.1"/>
    <property type="molecule type" value="Genomic_DNA"/>
</dbReference>
<keyword evidence="4" id="KW-1185">Reference proteome</keyword>
<feature type="domain" description="Alpha/beta hydrolase fold-3" evidence="2">
    <location>
        <begin position="85"/>
        <end position="294"/>
    </location>
</feature>
<dbReference type="GO" id="GO:0004806">
    <property type="term" value="F:triacylglycerol lipase activity"/>
    <property type="evidence" value="ECO:0007669"/>
    <property type="project" value="UniProtKB-EC"/>
</dbReference>
<name>A0A7W7KAU1_9SPHN</name>
<organism evidence="3 4">
    <name type="scientific">Novosphingobium chloroacetimidivorans</name>
    <dbReference type="NCBI Taxonomy" id="1428314"/>
    <lineage>
        <taxon>Bacteria</taxon>
        <taxon>Pseudomonadati</taxon>
        <taxon>Pseudomonadota</taxon>
        <taxon>Alphaproteobacteria</taxon>
        <taxon>Sphingomonadales</taxon>
        <taxon>Sphingomonadaceae</taxon>
        <taxon>Novosphingobium</taxon>
    </lineage>
</organism>
<gene>
    <name evidence="3" type="ORF">HNO88_002190</name>
</gene>
<evidence type="ECO:0000313" key="3">
    <source>
        <dbReference type="EMBL" id="MBB4858864.1"/>
    </source>
</evidence>
<dbReference type="Proteomes" id="UP000555448">
    <property type="component" value="Unassembled WGS sequence"/>
</dbReference>
<dbReference type="InterPro" id="IPR050300">
    <property type="entry name" value="GDXG_lipolytic_enzyme"/>
</dbReference>
<dbReference type="SUPFAM" id="SSF53474">
    <property type="entry name" value="alpha/beta-Hydrolases"/>
    <property type="match status" value="1"/>
</dbReference>
<dbReference type="InterPro" id="IPR029058">
    <property type="entry name" value="AB_hydrolase_fold"/>
</dbReference>
<dbReference type="RefSeq" id="WP_184244942.1">
    <property type="nucleotide sequence ID" value="NZ_JACHLR010000008.1"/>
</dbReference>
<reference evidence="3 4" key="1">
    <citation type="submission" date="2020-08" db="EMBL/GenBank/DDBJ databases">
        <title>Functional genomics of gut bacteria from endangered species of beetles.</title>
        <authorList>
            <person name="Carlos-Shanley C."/>
        </authorList>
    </citation>
    <scope>NUCLEOTIDE SEQUENCE [LARGE SCALE GENOMIC DNA]</scope>
    <source>
        <strain evidence="3 4">S00245</strain>
    </source>
</reference>
<dbReference type="Pfam" id="PF07859">
    <property type="entry name" value="Abhydrolase_3"/>
    <property type="match status" value="1"/>
</dbReference>
<dbReference type="Gene3D" id="3.40.50.1820">
    <property type="entry name" value="alpha/beta hydrolase"/>
    <property type="match status" value="1"/>
</dbReference>
<evidence type="ECO:0000256" key="1">
    <source>
        <dbReference type="ARBA" id="ARBA00022801"/>
    </source>
</evidence>
<sequence length="325" mass="34246">MTKSPLDAVAPELRQALSSFPPLDFSQGLEAYRQPLRGLVVPPPEGPLASVDREERFVPGGADSPDVRVLLYSPPGDTTEPRPAVLHIHGGGFVLGTPELNDVANRAMALELGALVVSVEYRLAPEVAWPGALHDCYAALCWLHDNAAQIGVDPSRIAVAGESAGGGHAVALALHARDQGGPDIRLQVLDAPMLDDRTGVTGEPHPHCGQFVWKAETNRFGWSALLGQDAGGPDVPAAAVPARATDLAGLAPTFITVGALDLLLDESLEWTRRLALAGVPVELHVIPGAYHGFSLASGTPQVQQIEQLRTQALARAFRMASANRG</sequence>
<dbReference type="PANTHER" id="PTHR48081:SF8">
    <property type="entry name" value="ALPHA_BETA HYDROLASE FOLD-3 DOMAIN-CONTAINING PROTEIN-RELATED"/>
    <property type="match status" value="1"/>
</dbReference>
<comment type="caution">
    <text evidence="3">The sequence shown here is derived from an EMBL/GenBank/DDBJ whole genome shotgun (WGS) entry which is preliminary data.</text>
</comment>
<dbReference type="AlphaFoldDB" id="A0A7W7KAU1"/>
<protein>
    <submittedName>
        <fullName evidence="3">Triacylglycerol lipase</fullName>
        <ecNumber evidence="3">3.1.1.3</ecNumber>
    </submittedName>
</protein>